<name>A0AAD4MN29_9BILA</name>
<feature type="transmembrane region" description="Helical" evidence="1">
    <location>
        <begin position="78"/>
        <end position="100"/>
    </location>
</feature>
<evidence type="ECO:0000256" key="1">
    <source>
        <dbReference type="SAM" id="Phobius"/>
    </source>
</evidence>
<keyword evidence="3" id="KW-1185">Reference proteome</keyword>
<dbReference type="Proteomes" id="UP001201812">
    <property type="component" value="Unassembled WGS sequence"/>
</dbReference>
<evidence type="ECO:0000313" key="3">
    <source>
        <dbReference type="Proteomes" id="UP001201812"/>
    </source>
</evidence>
<proteinExistence type="predicted"/>
<gene>
    <name evidence="2" type="ORF">DdX_17400</name>
</gene>
<dbReference type="EMBL" id="JAKKPZ010000184">
    <property type="protein sequence ID" value="KAI1699312.1"/>
    <property type="molecule type" value="Genomic_DNA"/>
</dbReference>
<keyword evidence="1" id="KW-0472">Membrane</keyword>
<reference evidence="2" key="1">
    <citation type="submission" date="2022-01" db="EMBL/GenBank/DDBJ databases">
        <title>Genome Sequence Resource for Two Populations of Ditylenchus destructor, the Migratory Endoparasitic Phytonematode.</title>
        <authorList>
            <person name="Zhang H."/>
            <person name="Lin R."/>
            <person name="Xie B."/>
        </authorList>
    </citation>
    <scope>NUCLEOTIDE SEQUENCE</scope>
    <source>
        <strain evidence="2">BazhouSP</strain>
    </source>
</reference>
<dbReference type="AlphaFoldDB" id="A0AAD4MN29"/>
<feature type="transmembrane region" description="Helical" evidence="1">
    <location>
        <begin position="158"/>
        <end position="181"/>
    </location>
</feature>
<evidence type="ECO:0000313" key="2">
    <source>
        <dbReference type="EMBL" id="KAI1699312.1"/>
    </source>
</evidence>
<comment type="caution">
    <text evidence="2">The sequence shown here is derived from an EMBL/GenBank/DDBJ whole genome shotgun (WGS) entry which is preliminary data.</text>
</comment>
<keyword evidence="1" id="KW-0812">Transmembrane</keyword>
<sequence>MSHILYSDYSRPIPLLASSKEIEKRLNTTMTIFLLYHTLSSAANFFCCMLYVLCSTYALGLCNAVLLYARIVEFLRNLYMFLPPIVVISVTLDRLLTLLLNIRYNARIKRMIVRVDLLCLALMALIVAHYNYYRELAYLLIPIGVTFMDPKGDWRPRFTALFILKAFLNGLNIFNCFAFMFQLRKLPKLKVVSLEIVTVNSPILPCL</sequence>
<protein>
    <submittedName>
        <fullName evidence="2">Uncharacterized protein</fullName>
    </submittedName>
</protein>
<organism evidence="2 3">
    <name type="scientific">Ditylenchus destructor</name>
    <dbReference type="NCBI Taxonomy" id="166010"/>
    <lineage>
        <taxon>Eukaryota</taxon>
        <taxon>Metazoa</taxon>
        <taxon>Ecdysozoa</taxon>
        <taxon>Nematoda</taxon>
        <taxon>Chromadorea</taxon>
        <taxon>Rhabditida</taxon>
        <taxon>Tylenchina</taxon>
        <taxon>Tylenchomorpha</taxon>
        <taxon>Sphaerularioidea</taxon>
        <taxon>Anguinidae</taxon>
        <taxon>Anguininae</taxon>
        <taxon>Ditylenchus</taxon>
    </lineage>
</organism>
<keyword evidence="1" id="KW-1133">Transmembrane helix</keyword>
<accession>A0AAD4MN29</accession>
<feature type="transmembrane region" description="Helical" evidence="1">
    <location>
        <begin position="112"/>
        <end position="132"/>
    </location>
</feature>